<dbReference type="PANTHER" id="PTHR47197:SF3">
    <property type="entry name" value="DIHYDRO-HEME D1 DEHYDROGENASE"/>
    <property type="match status" value="1"/>
</dbReference>
<feature type="domain" description="YNCE-like beta-propeller" evidence="4">
    <location>
        <begin position="100"/>
        <end position="396"/>
    </location>
</feature>
<dbReference type="InterPro" id="IPR051200">
    <property type="entry name" value="Host-pathogen_enzymatic-act"/>
</dbReference>
<dbReference type="Proteomes" id="UP001596066">
    <property type="component" value="Unassembled WGS sequence"/>
</dbReference>
<evidence type="ECO:0000259" key="4">
    <source>
        <dbReference type="Pfam" id="PF21783"/>
    </source>
</evidence>
<feature type="region of interest" description="Disordered" evidence="2">
    <location>
        <begin position="35"/>
        <end position="75"/>
    </location>
</feature>
<proteinExistence type="predicted"/>
<dbReference type="EMBL" id="JBHSOC010000012">
    <property type="protein sequence ID" value="MFC5641570.1"/>
    <property type="molecule type" value="Genomic_DNA"/>
</dbReference>
<organism evidence="5 6">
    <name type="scientific">Kitasatospora cinereorecta</name>
    <dbReference type="NCBI Taxonomy" id="285560"/>
    <lineage>
        <taxon>Bacteria</taxon>
        <taxon>Bacillati</taxon>
        <taxon>Actinomycetota</taxon>
        <taxon>Actinomycetes</taxon>
        <taxon>Kitasatosporales</taxon>
        <taxon>Streptomycetaceae</taxon>
        <taxon>Kitasatospora</taxon>
    </lineage>
</organism>
<dbReference type="NCBIfam" id="TIGR02276">
    <property type="entry name" value="beta_rpt_yvtn"/>
    <property type="match status" value="1"/>
</dbReference>
<dbReference type="InterPro" id="IPR015943">
    <property type="entry name" value="WD40/YVTN_repeat-like_dom_sf"/>
</dbReference>
<dbReference type="SUPFAM" id="SSF50974">
    <property type="entry name" value="Nitrous oxide reductase, N-terminal domain"/>
    <property type="match status" value="1"/>
</dbReference>
<evidence type="ECO:0000313" key="5">
    <source>
        <dbReference type="EMBL" id="MFC5641570.1"/>
    </source>
</evidence>
<dbReference type="Gene3D" id="2.130.10.10">
    <property type="entry name" value="YVTN repeat-like/Quinoprotein amine dehydrogenase"/>
    <property type="match status" value="2"/>
</dbReference>
<dbReference type="RefSeq" id="WP_380230908.1">
    <property type="nucleotide sequence ID" value="NZ_BAAAUA010000026.1"/>
</dbReference>
<feature type="compositionally biased region" description="Low complexity" evidence="2">
    <location>
        <begin position="58"/>
        <end position="75"/>
    </location>
</feature>
<gene>
    <name evidence="5" type="ORF">ACFPZF_09390</name>
</gene>
<protein>
    <submittedName>
        <fullName evidence="5">Beta-propeller fold lactonase family protein</fullName>
    </submittedName>
</protein>
<accession>A0ABW0V897</accession>
<dbReference type="InterPro" id="IPR011045">
    <property type="entry name" value="N2O_reductase_N"/>
</dbReference>
<evidence type="ECO:0000256" key="2">
    <source>
        <dbReference type="SAM" id="MobiDB-lite"/>
    </source>
</evidence>
<dbReference type="Pfam" id="PF21783">
    <property type="entry name" value="YNCE"/>
    <property type="match status" value="1"/>
</dbReference>
<evidence type="ECO:0000256" key="1">
    <source>
        <dbReference type="ARBA" id="ARBA00022729"/>
    </source>
</evidence>
<keyword evidence="1 3" id="KW-0732">Signal</keyword>
<sequence length="413" mass="42735">MAITQHARAGKTLAALSLAACCALAPAACGAPPAAPSGAPSVAGAPSAPEGSAGGSAAGSPAGSSAAAAPAGLPGMPAPLDPGDLYAADRPGLLSPVVQSFPSRVYVPNTESDTVSVIDPATYQVVETLHVGRQPQHVVPSWDLRTLWVNNDLGNSLTPIDPATGAAGRPVDVHDPYNLYFTPDGKYAVVMASKDRQLVFRDAHTMAVVKSVPVDCAGVNHADFSPDGRYFVVSCEFSGDLLKVDTASMTVLAEQKLPMDGAMPQDVKIAPDGRTWYIADMMANGLWVLNGDTFATPTLLPTGKGAHGLYVSRDSKKMYVSNRGEGSISLLDFATGTADVKWRIPGGGSPDMGGVSADGKVLWLSGRYNAEVYALSTDDGHLLARIPVGSGPHGLCVYPQPGRYSLGHTGVFR</sequence>
<feature type="chain" id="PRO_5046989817" evidence="3">
    <location>
        <begin position="31"/>
        <end position="413"/>
    </location>
</feature>
<comment type="caution">
    <text evidence="5">The sequence shown here is derived from an EMBL/GenBank/DDBJ whole genome shotgun (WGS) entry which is preliminary data.</text>
</comment>
<evidence type="ECO:0000256" key="3">
    <source>
        <dbReference type="SAM" id="SignalP"/>
    </source>
</evidence>
<dbReference type="InterPro" id="IPR048433">
    <property type="entry name" value="YNCE-like_beta-prop"/>
</dbReference>
<dbReference type="PANTHER" id="PTHR47197">
    <property type="entry name" value="PROTEIN NIRF"/>
    <property type="match status" value="1"/>
</dbReference>
<dbReference type="InterPro" id="IPR011964">
    <property type="entry name" value="YVTN_b-propeller_repeat"/>
</dbReference>
<feature type="signal peptide" evidence="3">
    <location>
        <begin position="1"/>
        <end position="30"/>
    </location>
</feature>
<evidence type="ECO:0000313" key="6">
    <source>
        <dbReference type="Proteomes" id="UP001596066"/>
    </source>
</evidence>
<feature type="compositionally biased region" description="Low complexity" evidence="2">
    <location>
        <begin position="35"/>
        <end position="51"/>
    </location>
</feature>
<reference evidence="6" key="1">
    <citation type="journal article" date="2019" name="Int. J. Syst. Evol. Microbiol.">
        <title>The Global Catalogue of Microorganisms (GCM) 10K type strain sequencing project: providing services to taxonomists for standard genome sequencing and annotation.</title>
        <authorList>
            <consortium name="The Broad Institute Genomics Platform"/>
            <consortium name="The Broad Institute Genome Sequencing Center for Infectious Disease"/>
            <person name="Wu L."/>
            <person name="Ma J."/>
        </authorList>
    </citation>
    <scope>NUCLEOTIDE SEQUENCE [LARGE SCALE GENOMIC DNA]</scope>
    <source>
        <strain evidence="6">CGMCC 4.1622</strain>
    </source>
</reference>
<keyword evidence="6" id="KW-1185">Reference proteome</keyword>
<name>A0ABW0V897_9ACTN</name>